<dbReference type="AlphaFoldDB" id="A0A430HRA6"/>
<organism evidence="1 2">
    <name type="scientific">Massilia atriviolacea</name>
    <dbReference type="NCBI Taxonomy" id="2495579"/>
    <lineage>
        <taxon>Bacteria</taxon>
        <taxon>Pseudomonadati</taxon>
        <taxon>Pseudomonadota</taxon>
        <taxon>Betaproteobacteria</taxon>
        <taxon>Burkholderiales</taxon>
        <taxon>Oxalobacteraceae</taxon>
        <taxon>Telluria group</taxon>
        <taxon>Massilia</taxon>
    </lineage>
</organism>
<dbReference type="RefSeq" id="WP_126073413.1">
    <property type="nucleotide sequence ID" value="NZ_CP051166.1"/>
</dbReference>
<evidence type="ECO:0000313" key="1">
    <source>
        <dbReference type="EMBL" id="RSZ60052.1"/>
    </source>
</evidence>
<evidence type="ECO:0000313" key="2">
    <source>
        <dbReference type="Proteomes" id="UP000278085"/>
    </source>
</evidence>
<comment type="caution">
    <text evidence="1">The sequence shown here is derived from an EMBL/GenBank/DDBJ whole genome shotgun (WGS) entry which is preliminary data.</text>
</comment>
<dbReference type="Proteomes" id="UP000278085">
    <property type="component" value="Unassembled WGS sequence"/>
</dbReference>
<dbReference type="EMBL" id="RXLQ01000003">
    <property type="protein sequence ID" value="RSZ60052.1"/>
    <property type="molecule type" value="Genomic_DNA"/>
</dbReference>
<gene>
    <name evidence="1" type="ORF">EJB06_07685</name>
</gene>
<accession>A0A430HRA6</accession>
<reference evidence="1 2" key="1">
    <citation type="submission" date="2018-12" db="EMBL/GenBank/DDBJ databases">
        <authorList>
            <person name="Yang E."/>
        </authorList>
    </citation>
    <scope>NUCLEOTIDE SEQUENCE [LARGE SCALE GENOMIC DNA]</scope>
    <source>
        <strain evidence="1 2">SOD</strain>
    </source>
</reference>
<proteinExistence type="predicted"/>
<name>A0A430HRA6_9BURK</name>
<keyword evidence="2" id="KW-1185">Reference proteome</keyword>
<protein>
    <submittedName>
        <fullName evidence="1">Uncharacterized protein</fullName>
    </submittedName>
</protein>
<sequence length="180" mass="19970">MRNELAEDGEIGERWRSFELGKTAAIAGARTGIEPARPCDSGMSRLATFAFKSAAYIDFNRHHLQTASAQSGCLLCTSLTGLPRQGQCRFPGPAARASDSQPLNQAVRIVLLKFPYSKFLVARQRCQSIDRLGTIPRIAHLTLKSGGEILFIHQKWSDSDCICCVRLNKPDYAQHNHKEI</sequence>